<dbReference type="GO" id="GO:0016614">
    <property type="term" value="F:oxidoreductase activity, acting on CH-OH group of donors"/>
    <property type="evidence" value="ECO:0007669"/>
    <property type="project" value="InterPro"/>
</dbReference>
<dbReference type="PROSITE" id="PS00623">
    <property type="entry name" value="GMC_OXRED_1"/>
    <property type="match status" value="1"/>
</dbReference>
<dbReference type="InterPro" id="IPR000172">
    <property type="entry name" value="GMC_OxRdtase_N"/>
</dbReference>
<evidence type="ECO:0000256" key="2">
    <source>
        <dbReference type="ARBA" id="ARBA00010790"/>
    </source>
</evidence>
<feature type="domain" description="Glucose-methanol-choline oxidoreductase N-terminal" evidence="7">
    <location>
        <begin position="135"/>
        <end position="158"/>
    </location>
</feature>
<evidence type="ECO:0000313" key="8">
    <source>
        <dbReference type="EMBL" id="CAH0560489.1"/>
    </source>
</evidence>
<dbReference type="InterPro" id="IPR036188">
    <property type="entry name" value="FAD/NAD-bd_sf"/>
</dbReference>
<dbReference type="Pfam" id="PF05199">
    <property type="entry name" value="GMC_oxred_C"/>
    <property type="match status" value="1"/>
</dbReference>
<dbReference type="Gene3D" id="3.50.50.60">
    <property type="entry name" value="FAD/NAD(P)-binding domain"/>
    <property type="match status" value="1"/>
</dbReference>
<sequence>MNQTIRLDISPISGPVANCFVLLISALFYNINLIGRKEKYPEDSSKLLLNKSLEVFDFIIVGGGAAGCALTNKLSVIKKWNILLLEAGDYPSSTTEIPGFYGTLPFSEEDWVFHLEKESKSCLGKKNKNCTLTRGKVLGGTSAINNLIYVRGIPEHVNQWNFPEWNSTIVQEIMHLMEGVKKENISSPDIGTEGEIELKVFDYKDHFKEVLIGSYKEHGYDNSDKREYIRLTESLVYSKNGERFNMAEAFLSPIKNKANVYLAVNSEVQKINLANKDNRTRSLDVKIKGKVVTIRARKEIILTAGAVNNAKILLLSGIGPRKDLEKNKVPVVNDLPGVGKNLQLHLNVPLFVAVTRCNTTSENTTECNPDVYSKEFYFRDIFNFIMNRRGNLSTIDINDVVVYMYTKKRGGMYPNIGIYHNYFRINDTNMDNLLRNFQFNSKIENSLRNVNKNRSILLFSISLLRPLSSGEVKLNDKNIYENPKITTNFLTAHEDMNTLVDGFKTIREMIEGYGMTSQNASILYLDIPNCRRMNHTSEKYIKCYISNMAYPITDTAGTTKMGYPCDKKMVVDKVLEVRGIRCLRVGDSSVLPNITVASSIATDIMLGFRLTEILKSKWLKGYLSNYTIDTQTEFTRCVIQKEDIWMRKASGNYSIDLLKQEVYIIKNKKEQNLLLMRKNEFLVLLTATEYPIISQKDIGEATGITERSHRWYLNVSGGIVGGYVVGPYFFDGHLNGPMYLNFLENVLPGFQQDGAPAHFSRDVRAYLDGIFPNQWIGRNGPSRWPARSPDLTIPDFFLWG</sequence>
<dbReference type="EMBL" id="OV121138">
    <property type="protein sequence ID" value="CAH0560489.1"/>
    <property type="molecule type" value="Genomic_DNA"/>
</dbReference>
<comment type="similarity">
    <text evidence="2 5">Belongs to the GMC oxidoreductase family.</text>
</comment>
<keyword evidence="3 5" id="KW-0285">Flavoprotein</keyword>
<dbReference type="PANTHER" id="PTHR11552:SF147">
    <property type="entry name" value="CHOLINE DEHYDROGENASE, MITOCHONDRIAL"/>
    <property type="match status" value="1"/>
</dbReference>
<dbReference type="SUPFAM" id="SSF54373">
    <property type="entry name" value="FAD-linked reductases, C-terminal domain"/>
    <property type="match status" value="1"/>
</dbReference>
<dbReference type="Gene3D" id="3.30.420.10">
    <property type="entry name" value="Ribonuclease H-like superfamily/Ribonuclease H"/>
    <property type="match status" value="1"/>
</dbReference>
<evidence type="ECO:0000256" key="3">
    <source>
        <dbReference type="ARBA" id="ARBA00022630"/>
    </source>
</evidence>
<keyword evidence="6" id="KW-0812">Transmembrane</keyword>
<keyword evidence="6" id="KW-1133">Transmembrane helix</keyword>
<dbReference type="Pfam" id="PF00732">
    <property type="entry name" value="GMC_oxred_N"/>
    <property type="match status" value="1"/>
</dbReference>
<dbReference type="PANTHER" id="PTHR11552">
    <property type="entry name" value="GLUCOSE-METHANOL-CHOLINE GMC OXIDOREDUCTASE"/>
    <property type="match status" value="1"/>
</dbReference>
<keyword evidence="6" id="KW-0472">Membrane</keyword>
<dbReference type="OrthoDB" id="269227at2759"/>
<keyword evidence="4 5" id="KW-0274">FAD</keyword>
<keyword evidence="9" id="KW-1185">Reference proteome</keyword>
<evidence type="ECO:0000313" key="9">
    <source>
        <dbReference type="Proteomes" id="UP001154078"/>
    </source>
</evidence>
<protein>
    <recommendedName>
        <fullName evidence="7">Glucose-methanol-choline oxidoreductase N-terminal domain-containing protein</fullName>
    </recommendedName>
</protein>
<evidence type="ECO:0000256" key="4">
    <source>
        <dbReference type="ARBA" id="ARBA00022827"/>
    </source>
</evidence>
<gene>
    <name evidence="8" type="ORF">MELIAE_LOCUS10235</name>
</gene>
<evidence type="ECO:0000259" key="7">
    <source>
        <dbReference type="PROSITE" id="PS00623"/>
    </source>
</evidence>
<dbReference type="GO" id="GO:0050660">
    <property type="term" value="F:flavin adenine dinucleotide binding"/>
    <property type="evidence" value="ECO:0007669"/>
    <property type="project" value="InterPro"/>
</dbReference>
<organism evidence="8 9">
    <name type="scientific">Brassicogethes aeneus</name>
    <name type="common">Rape pollen beetle</name>
    <name type="synonym">Meligethes aeneus</name>
    <dbReference type="NCBI Taxonomy" id="1431903"/>
    <lineage>
        <taxon>Eukaryota</taxon>
        <taxon>Metazoa</taxon>
        <taxon>Ecdysozoa</taxon>
        <taxon>Arthropoda</taxon>
        <taxon>Hexapoda</taxon>
        <taxon>Insecta</taxon>
        <taxon>Pterygota</taxon>
        <taxon>Neoptera</taxon>
        <taxon>Endopterygota</taxon>
        <taxon>Coleoptera</taxon>
        <taxon>Polyphaga</taxon>
        <taxon>Cucujiformia</taxon>
        <taxon>Nitidulidae</taxon>
        <taxon>Meligethinae</taxon>
        <taxon>Brassicogethes</taxon>
    </lineage>
</organism>
<evidence type="ECO:0000256" key="1">
    <source>
        <dbReference type="ARBA" id="ARBA00001974"/>
    </source>
</evidence>
<comment type="cofactor">
    <cofactor evidence="1">
        <name>FAD</name>
        <dbReference type="ChEBI" id="CHEBI:57692"/>
    </cofactor>
</comment>
<dbReference type="InterPro" id="IPR007867">
    <property type="entry name" value="GMC_OxRtase_C"/>
</dbReference>
<reference evidence="8" key="1">
    <citation type="submission" date="2021-12" db="EMBL/GenBank/DDBJ databases">
        <authorList>
            <person name="King R."/>
        </authorList>
    </citation>
    <scope>NUCLEOTIDE SEQUENCE</scope>
</reference>
<dbReference type="InterPro" id="IPR036397">
    <property type="entry name" value="RNaseH_sf"/>
</dbReference>
<evidence type="ECO:0000256" key="5">
    <source>
        <dbReference type="RuleBase" id="RU003968"/>
    </source>
</evidence>
<accession>A0A9P0FLQ6</accession>
<name>A0A9P0FLQ6_BRAAE</name>
<dbReference type="Gene3D" id="3.30.560.10">
    <property type="entry name" value="Glucose Oxidase, domain 3"/>
    <property type="match status" value="1"/>
</dbReference>
<feature type="transmembrane region" description="Helical" evidence="6">
    <location>
        <begin position="12"/>
        <end position="34"/>
    </location>
</feature>
<dbReference type="AlphaFoldDB" id="A0A9P0FLQ6"/>
<dbReference type="GO" id="GO:0003676">
    <property type="term" value="F:nucleic acid binding"/>
    <property type="evidence" value="ECO:0007669"/>
    <property type="project" value="InterPro"/>
</dbReference>
<evidence type="ECO:0000256" key="6">
    <source>
        <dbReference type="SAM" id="Phobius"/>
    </source>
</evidence>
<dbReference type="SUPFAM" id="SSF51905">
    <property type="entry name" value="FAD/NAD(P)-binding domain"/>
    <property type="match status" value="1"/>
</dbReference>
<dbReference type="Proteomes" id="UP001154078">
    <property type="component" value="Chromosome 7"/>
</dbReference>
<proteinExistence type="inferred from homology"/>
<dbReference type="InterPro" id="IPR012132">
    <property type="entry name" value="GMC_OxRdtase"/>
</dbReference>